<evidence type="ECO:0000256" key="2">
    <source>
        <dbReference type="ARBA" id="ARBA00012135"/>
    </source>
</evidence>
<dbReference type="GO" id="GO:0008972">
    <property type="term" value="F:phosphomethylpyrimidine kinase activity"/>
    <property type="evidence" value="ECO:0007669"/>
    <property type="project" value="InterPro"/>
</dbReference>
<accession>A0AAW5ALP1</accession>
<dbReference type="InterPro" id="IPR029056">
    <property type="entry name" value="Ribokinase-like"/>
</dbReference>
<dbReference type="GO" id="GO:0005829">
    <property type="term" value="C:cytosol"/>
    <property type="evidence" value="ECO:0007669"/>
    <property type="project" value="TreeGrafter"/>
</dbReference>
<dbReference type="Gene3D" id="3.40.1190.20">
    <property type="match status" value="1"/>
</dbReference>
<evidence type="ECO:0000256" key="5">
    <source>
        <dbReference type="ARBA" id="ARBA00022777"/>
    </source>
</evidence>
<evidence type="ECO:0000256" key="3">
    <source>
        <dbReference type="ARBA" id="ARBA00022679"/>
    </source>
</evidence>
<dbReference type="GO" id="GO:0005524">
    <property type="term" value="F:ATP binding"/>
    <property type="evidence" value="ECO:0007669"/>
    <property type="project" value="UniProtKB-KW"/>
</dbReference>
<keyword evidence="3 8" id="KW-0808">Transferase</keyword>
<protein>
    <recommendedName>
        <fullName evidence="2">hydroxymethylpyrimidine kinase</fullName>
        <ecNumber evidence="2">2.7.1.49</ecNumber>
    </recommendedName>
</protein>
<feature type="domain" description="Pyridoxamine kinase/Phosphomethylpyrimidine kinase" evidence="7">
    <location>
        <begin position="16"/>
        <end position="263"/>
    </location>
</feature>
<dbReference type="Proteomes" id="UP001201397">
    <property type="component" value="Unassembled WGS sequence"/>
</dbReference>
<dbReference type="PANTHER" id="PTHR20858">
    <property type="entry name" value="PHOSPHOMETHYLPYRIMIDINE KINASE"/>
    <property type="match status" value="1"/>
</dbReference>
<dbReference type="GO" id="GO:0009228">
    <property type="term" value="P:thiamine biosynthetic process"/>
    <property type="evidence" value="ECO:0007669"/>
    <property type="project" value="InterPro"/>
</dbReference>
<proteinExistence type="predicted"/>
<dbReference type="InterPro" id="IPR004399">
    <property type="entry name" value="HMP/HMP-P_kinase_dom"/>
</dbReference>
<reference evidence="8" key="1">
    <citation type="submission" date="2022-01" db="EMBL/GenBank/DDBJ databases">
        <title>Neisseria sp. ZJ104.</title>
        <authorList>
            <person name="Yang C."/>
        </authorList>
    </citation>
    <scope>NUCLEOTIDE SEQUENCE</scope>
    <source>
        <strain evidence="8">ZJ104</strain>
    </source>
</reference>
<evidence type="ECO:0000256" key="1">
    <source>
        <dbReference type="ARBA" id="ARBA00004948"/>
    </source>
</evidence>
<dbReference type="Pfam" id="PF08543">
    <property type="entry name" value="Phos_pyr_kin"/>
    <property type="match status" value="1"/>
</dbReference>
<evidence type="ECO:0000256" key="4">
    <source>
        <dbReference type="ARBA" id="ARBA00022741"/>
    </source>
</evidence>
<evidence type="ECO:0000313" key="8">
    <source>
        <dbReference type="EMBL" id="MCF7529341.1"/>
    </source>
</evidence>
<sequence length="285" mass="29778">MNAFSFAQALTIAGSDSGGGAGIQADLKTFQMCGVFGTSVLTAVTAQNTAGVSAVQMLTTDIVQAQIQAVREDFQIRAFKIGMLGTAEIIECVASALADQPFGIMVLDPVMIAKGGAPLLQDSAVSAMKRHLLPLADILTPNLPEAEALTGIAIRTRSDVERAGRLLQEAGAKNVVIKGGHLDNSQSRQCTDWLFLQDDIIELVAERYPTQHTHGTGCTFSACVAAEAAKGADTATAVQTAKRFITAAISHPLNIGSGHGPVNHWAYHGGNGGYPAQVPQDKQAV</sequence>
<dbReference type="CDD" id="cd01169">
    <property type="entry name" value="HMPP_kinase"/>
    <property type="match status" value="1"/>
</dbReference>
<comment type="pathway">
    <text evidence="1">Cofactor biosynthesis; thiamine diphosphate biosynthesis.</text>
</comment>
<dbReference type="AlphaFoldDB" id="A0AAW5ALP1"/>
<dbReference type="RefSeq" id="WP_237092580.1">
    <property type="nucleotide sequence ID" value="NZ_JAKKDL010000003.1"/>
</dbReference>
<gene>
    <name evidence="8" type="primary">thiD</name>
    <name evidence="8" type="ORF">L4H06_03715</name>
</gene>
<evidence type="ECO:0000259" key="7">
    <source>
        <dbReference type="Pfam" id="PF08543"/>
    </source>
</evidence>
<organism evidence="8 9">
    <name type="scientific">Neisseria lisongii</name>
    <dbReference type="NCBI Taxonomy" id="2912188"/>
    <lineage>
        <taxon>Bacteria</taxon>
        <taxon>Pseudomonadati</taxon>
        <taxon>Pseudomonadota</taxon>
        <taxon>Betaproteobacteria</taxon>
        <taxon>Neisseriales</taxon>
        <taxon>Neisseriaceae</taxon>
        <taxon>Neisseria</taxon>
    </lineage>
</organism>
<evidence type="ECO:0000256" key="6">
    <source>
        <dbReference type="ARBA" id="ARBA00022840"/>
    </source>
</evidence>
<comment type="caution">
    <text evidence="8">The sequence shown here is derived from an EMBL/GenBank/DDBJ whole genome shotgun (WGS) entry which is preliminary data.</text>
</comment>
<keyword evidence="6" id="KW-0067">ATP-binding</keyword>
<dbReference type="SUPFAM" id="SSF53613">
    <property type="entry name" value="Ribokinase-like"/>
    <property type="match status" value="1"/>
</dbReference>
<dbReference type="NCBIfam" id="TIGR00097">
    <property type="entry name" value="HMP-P_kinase"/>
    <property type="match status" value="1"/>
</dbReference>
<dbReference type="EC" id="2.7.1.49" evidence="2"/>
<evidence type="ECO:0000313" key="9">
    <source>
        <dbReference type="Proteomes" id="UP001201397"/>
    </source>
</evidence>
<dbReference type="FunFam" id="3.40.1190.20:FF:000003">
    <property type="entry name" value="Phosphomethylpyrimidine kinase ThiD"/>
    <property type="match status" value="1"/>
</dbReference>
<keyword evidence="4" id="KW-0547">Nucleotide-binding</keyword>
<dbReference type="InterPro" id="IPR013749">
    <property type="entry name" value="PM/HMP-P_kinase-1"/>
</dbReference>
<dbReference type="PANTHER" id="PTHR20858:SF17">
    <property type="entry name" value="HYDROXYMETHYLPYRIMIDINE_PHOSPHOMETHYLPYRIMIDINE KINASE THI20-RELATED"/>
    <property type="match status" value="1"/>
</dbReference>
<dbReference type="EMBL" id="JAKKDL010000003">
    <property type="protein sequence ID" value="MCF7529341.1"/>
    <property type="molecule type" value="Genomic_DNA"/>
</dbReference>
<dbReference type="GO" id="GO:0008902">
    <property type="term" value="F:hydroxymethylpyrimidine kinase activity"/>
    <property type="evidence" value="ECO:0007669"/>
    <property type="project" value="UniProtKB-EC"/>
</dbReference>
<keyword evidence="5 8" id="KW-0418">Kinase</keyword>
<name>A0AAW5ALP1_9NEIS</name>